<accession>E8LHI3</accession>
<comment type="caution">
    <text evidence="2">The sequence shown here is derived from an EMBL/GenBank/DDBJ whole genome shotgun (WGS) entry which is preliminary data.</text>
</comment>
<evidence type="ECO:0000313" key="3">
    <source>
        <dbReference type="Proteomes" id="UP000018458"/>
    </source>
</evidence>
<feature type="domain" description="N-acetyltransferase" evidence="1">
    <location>
        <begin position="29"/>
        <end position="194"/>
    </location>
</feature>
<name>E8LHI3_SUCHY</name>
<dbReference type="EMBL" id="AEVO01000007">
    <property type="protein sequence ID" value="EFY08002.1"/>
    <property type="molecule type" value="Genomic_DNA"/>
</dbReference>
<dbReference type="InterPro" id="IPR016181">
    <property type="entry name" value="Acyl_CoA_acyltransferase"/>
</dbReference>
<dbReference type="Pfam" id="PF13673">
    <property type="entry name" value="Acetyltransf_10"/>
    <property type="match status" value="1"/>
</dbReference>
<dbReference type="SUPFAM" id="SSF55729">
    <property type="entry name" value="Acyl-CoA N-acyltransferases (Nat)"/>
    <property type="match status" value="1"/>
</dbReference>
<dbReference type="Gene3D" id="3.40.630.30">
    <property type="match status" value="1"/>
</dbReference>
<dbReference type="InterPro" id="IPR000182">
    <property type="entry name" value="GNAT_dom"/>
</dbReference>
<gene>
    <name evidence="2" type="ORF">HMPREF9444_00156</name>
</gene>
<dbReference type="PROSITE" id="PS51186">
    <property type="entry name" value="GNAT"/>
    <property type="match status" value="1"/>
</dbReference>
<evidence type="ECO:0000259" key="1">
    <source>
        <dbReference type="PROSITE" id="PS51186"/>
    </source>
</evidence>
<dbReference type="eggNOG" id="COG0456">
    <property type="taxonomic scope" value="Bacteria"/>
</dbReference>
<evidence type="ECO:0000313" key="2">
    <source>
        <dbReference type="EMBL" id="EFY08002.1"/>
    </source>
</evidence>
<proteinExistence type="predicted"/>
<keyword evidence="3" id="KW-1185">Reference proteome</keyword>
<dbReference type="Proteomes" id="UP000018458">
    <property type="component" value="Unassembled WGS sequence"/>
</dbReference>
<dbReference type="STRING" id="762983.HMPREF9444_00156"/>
<dbReference type="GO" id="GO:0016747">
    <property type="term" value="F:acyltransferase activity, transferring groups other than amino-acyl groups"/>
    <property type="evidence" value="ECO:0007669"/>
    <property type="project" value="InterPro"/>
</dbReference>
<protein>
    <submittedName>
        <fullName evidence="2">Acetyltransferase, GNAT family</fullName>
    </submittedName>
</protein>
<reference evidence="2 3" key="1">
    <citation type="submission" date="2011-01" db="EMBL/GenBank/DDBJ databases">
        <authorList>
            <person name="Weinstock G."/>
            <person name="Sodergren E."/>
            <person name="Clifton S."/>
            <person name="Fulton L."/>
            <person name="Fulton B."/>
            <person name="Courtney L."/>
            <person name="Fronick C."/>
            <person name="Harrison M."/>
            <person name="Strong C."/>
            <person name="Farmer C."/>
            <person name="Delahaunty K."/>
            <person name="Markovic C."/>
            <person name="Hall O."/>
            <person name="Minx P."/>
            <person name="Tomlinson C."/>
            <person name="Mitreva M."/>
            <person name="Hou S."/>
            <person name="Chen J."/>
            <person name="Wollam A."/>
            <person name="Pepin K.H."/>
            <person name="Johnson M."/>
            <person name="Bhonagiri V."/>
            <person name="Zhang X."/>
            <person name="Suruliraj S."/>
            <person name="Warren W."/>
            <person name="Chinwalla A."/>
            <person name="Mardis E.R."/>
            <person name="Wilson R.K."/>
        </authorList>
    </citation>
    <scope>NUCLEOTIDE SEQUENCE [LARGE SCALE GENOMIC DNA]</scope>
    <source>
        <strain evidence="3">DSM 22608 / JCM 16073 / KCTC 15190 / YIT 12066</strain>
    </source>
</reference>
<dbReference type="HOGENOM" id="CLU_013985_18_4_6"/>
<dbReference type="AlphaFoldDB" id="E8LHI3"/>
<organism evidence="2 3">
    <name type="scientific">Succinatimonas hippei (strain DSM 22608 / JCM 16073 / KCTC 15190 / YIT 12066)</name>
    <dbReference type="NCBI Taxonomy" id="762983"/>
    <lineage>
        <taxon>Bacteria</taxon>
        <taxon>Pseudomonadati</taxon>
        <taxon>Pseudomonadota</taxon>
        <taxon>Gammaproteobacteria</taxon>
        <taxon>Aeromonadales</taxon>
        <taxon>Succinivibrionaceae</taxon>
        <taxon>Succinatimonas</taxon>
    </lineage>
</organism>
<keyword evidence="2" id="KW-0808">Transferase</keyword>
<sequence>MLILFFAIQICAFFQILCCIKAKKSKETIMTISVRKADFSEIFKIRDLASVTIPTSYQNNLTTEQIDYLEDFLYAQQTLADSEQSKQVFLIASLDGKDCAYGSFTQEGPDLFHLQKIFVNPDNQKKGLGSALFKALLQEISNEHPEPCDIELNINHHNQGLKFYEKMGMKEVRIVNFDIGNGFIFTQKVLAIKN</sequence>
<dbReference type="CDD" id="cd04301">
    <property type="entry name" value="NAT_SF"/>
    <property type="match status" value="1"/>
</dbReference>